<dbReference type="Proteomes" id="UP000010367">
    <property type="component" value="Chromosome"/>
</dbReference>
<evidence type="ECO:0000313" key="2">
    <source>
        <dbReference type="EMBL" id="AFY81179.1"/>
    </source>
</evidence>
<organism evidence="2 5">
    <name type="scientific">Oscillatoria acuminata PCC 6304</name>
    <dbReference type="NCBI Taxonomy" id="56110"/>
    <lineage>
        <taxon>Bacteria</taxon>
        <taxon>Bacillati</taxon>
        <taxon>Cyanobacteriota</taxon>
        <taxon>Cyanophyceae</taxon>
        <taxon>Oscillatoriophycideae</taxon>
        <taxon>Oscillatoriales</taxon>
        <taxon>Oscillatoriaceae</taxon>
        <taxon>Oscillatoria</taxon>
    </lineage>
</organism>
<reference evidence="2 5" key="1">
    <citation type="submission" date="2012-06" db="EMBL/GenBank/DDBJ databases">
        <title>Finished chromosome of genome of Oscillatoria acuminata PCC 6304.</title>
        <authorList>
            <consortium name="US DOE Joint Genome Institute"/>
            <person name="Gugger M."/>
            <person name="Coursin T."/>
            <person name="Rippka R."/>
            <person name="Tandeau De Marsac N."/>
            <person name="Huntemann M."/>
            <person name="Wei C.-L."/>
            <person name="Han J."/>
            <person name="Detter J.C."/>
            <person name="Han C."/>
            <person name="Tapia R."/>
            <person name="Davenport K."/>
            <person name="Daligault H."/>
            <person name="Erkkila T."/>
            <person name="Gu W."/>
            <person name="Munk A.C.C."/>
            <person name="Teshima H."/>
            <person name="Xu Y."/>
            <person name="Chain P."/>
            <person name="Chen A."/>
            <person name="Krypides N."/>
            <person name="Mavromatis K."/>
            <person name="Markowitz V."/>
            <person name="Szeto E."/>
            <person name="Ivanova N."/>
            <person name="Mikhailova N."/>
            <person name="Ovchinnikova G."/>
            <person name="Pagani I."/>
            <person name="Pati A."/>
            <person name="Goodwin L."/>
            <person name="Peters L."/>
            <person name="Pitluck S."/>
            <person name="Woyke T."/>
            <person name="Kerfeld C."/>
        </authorList>
    </citation>
    <scope>NUCLEOTIDE SEQUENCE [LARGE SCALE GENOMIC DNA]</scope>
    <source>
        <strain evidence="2 5">PCC 6304</strain>
    </source>
</reference>
<dbReference type="InterPro" id="IPR038717">
    <property type="entry name" value="Tc1-like_DDE_dom"/>
</dbReference>
<name>K9TGM7_9CYAN</name>
<evidence type="ECO:0000313" key="3">
    <source>
        <dbReference type="EMBL" id="AFY84703.1"/>
    </source>
</evidence>
<protein>
    <submittedName>
        <fullName evidence="2">Transposase</fullName>
    </submittedName>
</protein>
<dbReference type="Gene3D" id="3.30.420.10">
    <property type="entry name" value="Ribonuclease H-like superfamily/Ribonuclease H"/>
    <property type="match status" value="1"/>
</dbReference>
<dbReference type="NCBIfam" id="NF033545">
    <property type="entry name" value="transpos_IS630"/>
    <property type="match status" value="1"/>
</dbReference>
<dbReference type="STRING" id="56110.Oscil6304_1474"/>
<dbReference type="SUPFAM" id="SSF46689">
    <property type="entry name" value="Homeodomain-like"/>
    <property type="match status" value="1"/>
</dbReference>
<evidence type="ECO:0000313" key="4">
    <source>
        <dbReference type="EMBL" id="AFY85367.1"/>
    </source>
</evidence>
<dbReference type="KEGG" id="oac:Oscil6304_5207"/>
<dbReference type="EMBL" id="CP003607">
    <property type="protein sequence ID" value="AFY85367.1"/>
    <property type="molecule type" value="Genomic_DNA"/>
</dbReference>
<dbReference type="AlphaFoldDB" id="K9TGM7"/>
<dbReference type="Pfam" id="PF13565">
    <property type="entry name" value="HTH_32"/>
    <property type="match status" value="1"/>
</dbReference>
<sequence>MGARLRVFLTPEEDRTLFELRMATTLPQRVKDRASIVRLNAHGWYVEKIASHFNWSVSRVRDTLHRWEKKGLGGLWDKAGRGSKAKWQDADIAYVEECLRQEPRTYNSKQLAKKLAAERQVYLSPDRLRRVLKKKGIIWKRTRISHKNKQDPEERSIKQADLDMLEFAAAAREIDLKYLDESGFCLWSSVGYTYFPKKEQKCQEQTRIRGRRLSILGIMQPKIGFTYGLAIGSFTSKSYIKMMEIEAEEASKELALTGRIRVIVQDNGPIHKSLEVQNKWPSWEEKGLYIFLLPKYCSEMNEIELEWQHLKRDELAGRMFEDELDLAYAVMAGVEARSVEGNYTAKRVKFKSGPSP</sequence>
<dbReference type="GO" id="GO:0003676">
    <property type="term" value="F:nucleic acid binding"/>
    <property type="evidence" value="ECO:0007669"/>
    <property type="project" value="InterPro"/>
</dbReference>
<gene>
    <name evidence="2" type="ORF">Oscil6304_1474</name>
    <name evidence="3" type="ORF">Oscil6304_5207</name>
    <name evidence="4" type="ORF">Oscil6304_5904</name>
</gene>
<proteinExistence type="predicted"/>
<dbReference type="InParanoid" id="K9TGM7"/>
<dbReference type="HOGENOM" id="CLU_777828_0_0_3"/>
<dbReference type="EMBL" id="CP003607">
    <property type="protein sequence ID" value="AFY84703.1"/>
    <property type="molecule type" value="Genomic_DNA"/>
</dbReference>
<dbReference type="InterPro" id="IPR009057">
    <property type="entry name" value="Homeodomain-like_sf"/>
</dbReference>
<evidence type="ECO:0000259" key="1">
    <source>
        <dbReference type="Pfam" id="PF13358"/>
    </source>
</evidence>
<dbReference type="eggNOG" id="COG3415">
    <property type="taxonomic scope" value="Bacteria"/>
</dbReference>
<dbReference type="KEGG" id="oac:Oscil6304_1474"/>
<dbReference type="EMBL" id="CP003607">
    <property type="protein sequence ID" value="AFY81179.1"/>
    <property type="molecule type" value="Genomic_DNA"/>
</dbReference>
<dbReference type="KEGG" id="oac:Oscil6304_5904"/>
<keyword evidence="5" id="KW-1185">Reference proteome</keyword>
<dbReference type="InterPro" id="IPR036397">
    <property type="entry name" value="RNaseH_sf"/>
</dbReference>
<dbReference type="OrthoDB" id="583617at2"/>
<feature type="domain" description="Tc1-like transposase DDE" evidence="1">
    <location>
        <begin position="176"/>
        <end position="324"/>
    </location>
</feature>
<dbReference type="RefSeq" id="WP_015147826.1">
    <property type="nucleotide sequence ID" value="NC_019693.1"/>
</dbReference>
<evidence type="ECO:0000313" key="5">
    <source>
        <dbReference type="Proteomes" id="UP000010367"/>
    </source>
</evidence>
<dbReference type="eggNOG" id="COG3335">
    <property type="taxonomic scope" value="Bacteria"/>
</dbReference>
<dbReference type="InterPro" id="IPR047655">
    <property type="entry name" value="Transpos_IS630-like"/>
</dbReference>
<dbReference type="Pfam" id="PF13358">
    <property type="entry name" value="DDE_3"/>
    <property type="match status" value="1"/>
</dbReference>
<accession>K9TGM7</accession>
<dbReference type="PATRIC" id="fig|56110.3.peg.1771"/>